<gene>
    <name evidence="1" type="ORF">E2C01_090392</name>
</gene>
<proteinExistence type="predicted"/>
<organism evidence="1 2">
    <name type="scientific">Portunus trituberculatus</name>
    <name type="common">Swimming crab</name>
    <name type="synonym">Neptunus trituberculatus</name>
    <dbReference type="NCBI Taxonomy" id="210409"/>
    <lineage>
        <taxon>Eukaryota</taxon>
        <taxon>Metazoa</taxon>
        <taxon>Ecdysozoa</taxon>
        <taxon>Arthropoda</taxon>
        <taxon>Crustacea</taxon>
        <taxon>Multicrustacea</taxon>
        <taxon>Malacostraca</taxon>
        <taxon>Eumalacostraca</taxon>
        <taxon>Eucarida</taxon>
        <taxon>Decapoda</taxon>
        <taxon>Pleocyemata</taxon>
        <taxon>Brachyura</taxon>
        <taxon>Eubrachyura</taxon>
        <taxon>Portunoidea</taxon>
        <taxon>Portunidae</taxon>
        <taxon>Portuninae</taxon>
        <taxon>Portunus</taxon>
    </lineage>
</organism>
<reference evidence="1 2" key="1">
    <citation type="submission" date="2019-05" db="EMBL/GenBank/DDBJ databases">
        <title>Another draft genome of Portunus trituberculatus and its Hox gene families provides insights of decapod evolution.</title>
        <authorList>
            <person name="Jeong J.-H."/>
            <person name="Song I."/>
            <person name="Kim S."/>
            <person name="Choi T."/>
            <person name="Kim D."/>
            <person name="Ryu S."/>
            <person name="Kim W."/>
        </authorList>
    </citation>
    <scope>NUCLEOTIDE SEQUENCE [LARGE SCALE GENOMIC DNA]</scope>
    <source>
        <tissue evidence="1">Muscle</tissue>
    </source>
</reference>
<accession>A0A5B7JL97</accession>
<evidence type="ECO:0000313" key="2">
    <source>
        <dbReference type="Proteomes" id="UP000324222"/>
    </source>
</evidence>
<keyword evidence="2" id="KW-1185">Reference proteome</keyword>
<protein>
    <submittedName>
        <fullName evidence="1">Uncharacterized protein</fullName>
    </submittedName>
</protein>
<dbReference type="AlphaFoldDB" id="A0A5B7JL97"/>
<evidence type="ECO:0000313" key="1">
    <source>
        <dbReference type="EMBL" id="MPC95193.1"/>
    </source>
</evidence>
<dbReference type="Proteomes" id="UP000324222">
    <property type="component" value="Unassembled WGS sequence"/>
</dbReference>
<comment type="caution">
    <text evidence="1">The sequence shown here is derived from an EMBL/GenBank/DDBJ whole genome shotgun (WGS) entry which is preliminary data.</text>
</comment>
<dbReference type="EMBL" id="VSRR010101284">
    <property type="protein sequence ID" value="MPC95193.1"/>
    <property type="molecule type" value="Genomic_DNA"/>
</dbReference>
<sequence>MNVLKEDVCGNSFTSCVVFSSLKATHITLVKSTMEHAKADRCGAVRCGAMKCNAMRCGVV</sequence>
<name>A0A5B7JL97_PORTR</name>